<evidence type="ECO:0000256" key="3">
    <source>
        <dbReference type="ARBA" id="ARBA00022617"/>
    </source>
</evidence>
<dbReference type="AlphaFoldDB" id="A0A068ETT4"/>
<dbReference type="GO" id="GO:0004497">
    <property type="term" value="F:monooxygenase activity"/>
    <property type="evidence" value="ECO:0007669"/>
    <property type="project" value="UniProtKB-KW"/>
</dbReference>
<keyword evidence="3 8" id="KW-0349">Heme</keyword>
<dbReference type="SUPFAM" id="SSF48264">
    <property type="entry name" value="Cytochrome P450"/>
    <property type="match status" value="1"/>
</dbReference>
<evidence type="ECO:0000256" key="10">
    <source>
        <dbReference type="SAM" id="Phobius"/>
    </source>
</evidence>
<dbReference type="PRINTS" id="PR00463">
    <property type="entry name" value="EP450I"/>
</dbReference>
<dbReference type="InterPro" id="IPR036396">
    <property type="entry name" value="Cyt_P450_sf"/>
</dbReference>
<reference evidence="11" key="1">
    <citation type="journal article" date="2014" name="Insect Biochem. Mol. Biol.">
        <title>An independent occurrence of the chimeric P450 enzyme CYP337B3 of Helicoverpa armigera confers cypermethrin resistance in Pakistan.</title>
        <authorList>
            <person name="Rasool A."/>
            <person name="Joussen N."/>
            <person name="Lorenz S."/>
            <person name="Ellinger R."/>
            <person name="Schneider B."/>
            <person name="Khan S.A."/>
            <person name="Ashfaq M."/>
            <person name="Heckel D.G."/>
        </authorList>
    </citation>
    <scope>NUCLEOTIDE SEQUENCE</scope>
</reference>
<dbReference type="InterPro" id="IPR050196">
    <property type="entry name" value="Cytochrome_P450_Monoox"/>
</dbReference>
<keyword evidence="7 9" id="KW-0503">Monooxygenase</keyword>
<keyword evidence="6 8" id="KW-0408">Iron</keyword>
<dbReference type="PROSITE" id="PS00086">
    <property type="entry name" value="CYTOCHROME_P450"/>
    <property type="match status" value="1"/>
</dbReference>
<comment type="similarity">
    <text evidence="2 9">Belongs to the cytochrome P450 family.</text>
</comment>
<feature type="transmembrane region" description="Helical" evidence="10">
    <location>
        <begin position="46"/>
        <end position="64"/>
    </location>
</feature>
<evidence type="ECO:0000256" key="6">
    <source>
        <dbReference type="ARBA" id="ARBA00023004"/>
    </source>
</evidence>
<evidence type="ECO:0000313" key="11">
    <source>
        <dbReference type="EMBL" id="AID54877.1"/>
    </source>
</evidence>
<evidence type="ECO:0000256" key="7">
    <source>
        <dbReference type="ARBA" id="ARBA00023033"/>
    </source>
</evidence>
<evidence type="ECO:0000256" key="5">
    <source>
        <dbReference type="ARBA" id="ARBA00023002"/>
    </source>
</evidence>
<comment type="cofactor">
    <cofactor evidence="1 8">
        <name>heme</name>
        <dbReference type="ChEBI" id="CHEBI:30413"/>
    </cofactor>
</comment>
<organism evidence="11">
    <name type="scientific">Helicoverpa armigera</name>
    <name type="common">Cotton bollworm</name>
    <name type="synonym">Heliothis armigera</name>
    <dbReference type="NCBI Taxonomy" id="29058"/>
    <lineage>
        <taxon>Eukaryota</taxon>
        <taxon>Metazoa</taxon>
        <taxon>Ecdysozoa</taxon>
        <taxon>Arthropoda</taxon>
        <taxon>Hexapoda</taxon>
        <taxon>Insecta</taxon>
        <taxon>Pterygota</taxon>
        <taxon>Neoptera</taxon>
        <taxon>Endopterygota</taxon>
        <taxon>Lepidoptera</taxon>
        <taxon>Glossata</taxon>
        <taxon>Ditrysia</taxon>
        <taxon>Noctuoidea</taxon>
        <taxon>Noctuidae</taxon>
        <taxon>Heliothinae</taxon>
        <taxon>Helicoverpa</taxon>
    </lineage>
</organism>
<dbReference type="InterPro" id="IPR017972">
    <property type="entry name" value="Cyt_P450_CS"/>
</dbReference>
<dbReference type="EMBL" id="KM016725">
    <property type="protein sequence ID" value="AID54877.1"/>
    <property type="molecule type" value="mRNA"/>
</dbReference>
<evidence type="ECO:0000256" key="9">
    <source>
        <dbReference type="RuleBase" id="RU000461"/>
    </source>
</evidence>
<dbReference type="OrthoDB" id="1470350at2759"/>
<keyword evidence="5 9" id="KW-0560">Oxidoreductase</keyword>
<dbReference type="InterPro" id="IPR001128">
    <property type="entry name" value="Cyt_P450"/>
</dbReference>
<feature type="transmembrane region" description="Helical" evidence="10">
    <location>
        <begin position="16"/>
        <end position="34"/>
    </location>
</feature>
<gene>
    <name evidence="11" type="primary">CYP4G9</name>
</gene>
<name>A0A068ETT4_HELAM</name>
<dbReference type="GO" id="GO:0005506">
    <property type="term" value="F:iron ion binding"/>
    <property type="evidence" value="ECO:0007669"/>
    <property type="project" value="InterPro"/>
</dbReference>
<evidence type="ECO:0000256" key="1">
    <source>
        <dbReference type="ARBA" id="ARBA00001971"/>
    </source>
</evidence>
<sequence length="561" mass="64416">MTSVVDVEPNVNSTRLVFYPLVIIASCVWIFHRWQQQSRIYRMGNVLPGPTAFPLFGNALMALFKKPEQFIQIGLDIADQYGYVIRGWLGSKLIIFLANPEDVEVILNSNVHIDKASDYKFFEPWLGEGLLISSGEKWRSHRKMIAPTFHINILKPFVDVFNENSKNVVEKLRSEVGKTFDVHDHMSGVTVDILLETAMGITKKTQDKSSFDYAMAVMKMCDIIHQRHYKFWLRLDFMFKLHPLFKTQQKLLDIIHGLTNKVISLKKKIYHENKAKGIIPPTLQELTDGKRSSEVLANNSKTLSDTVFKGYRDDLDFNDENDVGEKKRLAFLDLMLESAQNGTHNITDHEIKEEVDTIMFEGHDTTAAGSSFVLCLLGLHQDVQKRVYDELYEIFGDSDRPATFNDTLQMKYPERVILETLRMYPPVPIIARELKRDAKIVTNNYTLPAGATVVVCTYGIHRHPQHYKDPDTFNPDNFLPENMANRHYYSYIPFSAGPRSCVGRKYVLLKLKILLSTILRNYKCISEVPEKDYQLKADIILKRSDGFGLKVEPRVRVPSSA</sequence>
<keyword evidence="4 8" id="KW-0479">Metal-binding</keyword>
<proteinExistence type="evidence at transcript level"/>
<dbReference type="PRINTS" id="PR00385">
    <property type="entry name" value="P450"/>
</dbReference>
<dbReference type="InterPro" id="IPR002401">
    <property type="entry name" value="Cyt_P450_E_grp-I"/>
</dbReference>
<dbReference type="Gene3D" id="1.10.630.10">
    <property type="entry name" value="Cytochrome P450"/>
    <property type="match status" value="1"/>
</dbReference>
<keyword evidence="10" id="KW-1133">Transmembrane helix</keyword>
<feature type="binding site" description="axial binding residue" evidence="8">
    <location>
        <position position="501"/>
    </location>
    <ligand>
        <name>heme</name>
        <dbReference type="ChEBI" id="CHEBI:30413"/>
    </ligand>
    <ligandPart>
        <name>Fe</name>
        <dbReference type="ChEBI" id="CHEBI:18248"/>
    </ligandPart>
</feature>
<dbReference type="PANTHER" id="PTHR24291">
    <property type="entry name" value="CYTOCHROME P450 FAMILY 4"/>
    <property type="match status" value="1"/>
</dbReference>
<evidence type="ECO:0000256" key="4">
    <source>
        <dbReference type="ARBA" id="ARBA00022723"/>
    </source>
</evidence>
<accession>A0A068ETT4</accession>
<dbReference type="GO" id="GO:0020037">
    <property type="term" value="F:heme binding"/>
    <property type="evidence" value="ECO:0007669"/>
    <property type="project" value="InterPro"/>
</dbReference>
<protein>
    <submittedName>
        <fullName evidence="11">Cytochrome P450 CYP4G9</fullName>
    </submittedName>
</protein>
<keyword evidence="10" id="KW-0812">Transmembrane</keyword>
<evidence type="ECO:0000256" key="8">
    <source>
        <dbReference type="PIRSR" id="PIRSR602401-1"/>
    </source>
</evidence>
<dbReference type="CDD" id="cd20628">
    <property type="entry name" value="CYP4"/>
    <property type="match status" value="1"/>
</dbReference>
<evidence type="ECO:0000256" key="2">
    <source>
        <dbReference type="ARBA" id="ARBA00010617"/>
    </source>
</evidence>
<dbReference type="GO" id="GO:0016705">
    <property type="term" value="F:oxidoreductase activity, acting on paired donors, with incorporation or reduction of molecular oxygen"/>
    <property type="evidence" value="ECO:0007669"/>
    <property type="project" value="InterPro"/>
</dbReference>
<dbReference type="Pfam" id="PF00067">
    <property type="entry name" value="p450"/>
    <property type="match status" value="1"/>
</dbReference>
<keyword evidence="10" id="KW-0472">Membrane</keyword>
<dbReference type="PANTHER" id="PTHR24291:SF106">
    <property type="entry name" value="CYTOCHROME P450 4G1-RELATED"/>
    <property type="match status" value="1"/>
</dbReference>